<reference evidence="1 2" key="1">
    <citation type="journal article" date="2022" name="Hortic Res">
        <title>A haplotype resolved chromosomal level avocado genome allows analysis of novel avocado genes.</title>
        <authorList>
            <person name="Nath O."/>
            <person name="Fletcher S.J."/>
            <person name="Hayward A."/>
            <person name="Shaw L.M."/>
            <person name="Masouleh A.K."/>
            <person name="Furtado A."/>
            <person name="Henry R.J."/>
            <person name="Mitter N."/>
        </authorList>
    </citation>
    <scope>NUCLEOTIDE SEQUENCE [LARGE SCALE GENOMIC DNA]</scope>
    <source>
        <strain evidence="2">cv. Hass</strain>
    </source>
</reference>
<protein>
    <submittedName>
        <fullName evidence="1">Uncharacterized protein</fullName>
    </submittedName>
</protein>
<sequence length="360" mass="41618">MNRINAAFLWSGSQTRQGLHPIAWDTITRPIPKGGLGIREIATQSKAHLTQLVWRFTTEPNSYWGTILTRKYLQTCSFRYCTKTPKDSTLWRKMLALKHHIFDQLRWSVGTGVNIDAIQDTWIPGNDSGQPQFYTLPPNGPANIQRVSDMIMKDHHQRPRWNTQLLHHWWPDDIVERICSIPLGGQDIPCWKNEKAGSCTTKALYKHLRNLHPGPNFPWHIIWSLEIPSKQKVFLWKCLQDHLPTRIRLHRTFPDINPSCVLCLQECESRDYLFSSYEATHHLRQHIQDLPEMMDSGGFHAAASSLRQTPTEPKIAPAVRRRNGDNDFGRTSPNLGKSIKNRTFFLETNCPLLLPILQQN</sequence>
<organism evidence="1 2">
    <name type="scientific">Persea americana</name>
    <name type="common">Avocado</name>
    <dbReference type="NCBI Taxonomy" id="3435"/>
    <lineage>
        <taxon>Eukaryota</taxon>
        <taxon>Viridiplantae</taxon>
        <taxon>Streptophyta</taxon>
        <taxon>Embryophyta</taxon>
        <taxon>Tracheophyta</taxon>
        <taxon>Spermatophyta</taxon>
        <taxon>Magnoliopsida</taxon>
        <taxon>Magnoliidae</taxon>
        <taxon>Laurales</taxon>
        <taxon>Lauraceae</taxon>
        <taxon>Persea</taxon>
    </lineage>
</organism>
<evidence type="ECO:0000313" key="1">
    <source>
        <dbReference type="EMBL" id="KAJ8650119.1"/>
    </source>
</evidence>
<accession>A0ACC2MWM2</accession>
<dbReference type="EMBL" id="CM056809">
    <property type="protein sequence ID" value="KAJ8650119.1"/>
    <property type="molecule type" value="Genomic_DNA"/>
</dbReference>
<dbReference type="Proteomes" id="UP001234297">
    <property type="component" value="Chromosome 1"/>
</dbReference>
<comment type="caution">
    <text evidence="1">The sequence shown here is derived from an EMBL/GenBank/DDBJ whole genome shotgun (WGS) entry which is preliminary data.</text>
</comment>
<gene>
    <name evidence="1" type="ORF">MRB53_003142</name>
</gene>
<keyword evidence="2" id="KW-1185">Reference proteome</keyword>
<name>A0ACC2MWM2_PERAE</name>
<evidence type="ECO:0000313" key="2">
    <source>
        <dbReference type="Proteomes" id="UP001234297"/>
    </source>
</evidence>
<proteinExistence type="predicted"/>